<feature type="domain" description="Flavodoxin-like" evidence="3">
    <location>
        <begin position="14"/>
        <end position="173"/>
    </location>
</feature>
<name>A0A7H0GK95_9BURK</name>
<dbReference type="InterPro" id="IPR005025">
    <property type="entry name" value="FMN_Rdtase-like_dom"/>
</dbReference>
<protein>
    <submittedName>
        <fullName evidence="4">NAD(P)H-dependent oxidoreductase</fullName>
    </submittedName>
</protein>
<dbReference type="InterPro" id="IPR008254">
    <property type="entry name" value="Flavodoxin/NO_synth"/>
</dbReference>
<dbReference type="SUPFAM" id="SSF52218">
    <property type="entry name" value="Flavoproteins"/>
    <property type="match status" value="1"/>
</dbReference>
<evidence type="ECO:0000256" key="1">
    <source>
        <dbReference type="ARBA" id="ARBA00022630"/>
    </source>
</evidence>
<gene>
    <name evidence="4" type="ORF">H9K75_00075</name>
</gene>
<dbReference type="GO" id="GO:0010181">
    <property type="term" value="F:FMN binding"/>
    <property type="evidence" value="ECO:0007669"/>
    <property type="project" value="InterPro"/>
</dbReference>
<dbReference type="PROSITE" id="PS50902">
    <property type="entry name" value="FLAVODOXIN_LIKE"/>
    <property type="match status" value="1"/>
</dbReference>
<keyword evidence="5" id="KW-1185">Reference proteome</keyword>
<dbReference type="AlphaFoldDB" id="A0A7H0GK95"/>
<reference evidence="4 5" key="1">
    <citation type="submission" date="2020-08" db="EMBL/GenBank/DDBJ databases">
        <title>Genome sequence of Diaphorobacter aerolatus KACC 16536T.</title>
        <authorList>
            <person name="Hyun D.-W."/>
            <person name="Bae J.-W."/>
        </authorList>
    </citation>
    <scope>NUCLEOTIDE SEQUENCE [LARGE SCALE GENOMIC DNA]</scope>
    <source>
        <strain evidence="4 5">KACC 16536</strain>
    </source>
</reference>
<dbReference type="EMBL" id="CP060783">
    <property type="protein sequence ID" value="QNP48711.1"/>
    <property type="molecule type" value="Genomic_DNA"/>
</dbReference>
<dbReference type="Proteomes" id="UP000516028">
    <property type="component" value="Chromosome"/>
</dbReference>
<evidence type="ECO:0000313" key="5">
    <source>
        <dbReference type="Proteomes" id="UP000516028"/>
    </source>
</evidence>
<evidence type="ECO:0000313" key="4">
    <source>
        <dbReference type="EMBL" id="QNP48711.1"/>
    </source>
</evidence>
<dbReference type="GO" id="GO:0016491">
    <property type="term" value="F:oxidoreductase activity"/>
    <property type="evidence" value="ECO:0007669"/>
    <property type="project" value="InterPro"/>
</dbReference>
<dbReference type="Pfam" id="PF03358">
    <property type="entry name" value="FMN_red"/>
    <property type="match status" value="1"/>
</dbReference>
<accession>A0A7H0GK95</accession>
<dbReference type="KEGG" id="daer:H9K75_00075"/>
<keyword evidence="2" id="KW-0288">FMN</keyword>
<evidence type="ECO:0000259" key="3">
    <source>
        <dbReference type="PROSITE" id="PS50902"/>
    </source>
</evidence>
<sequence length="173" mass="18628">MSSTPASLPQEKTLLIVYHSMTDGTRQMAEAARDGALREPGIQVRLLRAHEAQPEDVLSADGYIFATPENLAAVSGQMKDFFDRCYYPALERINARPYLTLICAGSDGSNAARQIARIATGWRLKQVAEPLIICTHAQTPEAILAPKRIASDDLEACGALGESLASGLVLGVF</sequence>
<proteinExistence type="predicted"/>
<dbReference type="RefSeq" id="WP_187724306.1">
    <property type="nucleotide sequence ID" value="NZ_CP060783.1"/>
</dbReference>
<organism evidence="4 5">
    <name type="scientific">Diaphorobacter aerolatus</name>
    <dbReference type="NCBI Taxonomy" id="1288495"/>
    <lineage>
        <taxon>Bacteria</taxon>
        <taxon>Pseudomonadati</taxon>
        <taxon>Pseudomonadota</taxon>
        <taxon>Betaproteobacteria</taxon>
        <taxon>Burkholderiales</taxon>
        <taxon>Comamonadaceae</taxon>
        <taxon>Diaphorobacter</taxon>
    </lineage>
</organism>
<keyword evidence="1" id="KW-0285">Flavoprotein</keyword>
<evidence type="ECO:0000256" key="2">
    <source>
        <dbReference type="ARBA" id="ARBA00022643"/>
    </source>
</evidence>
<dbReference type="Gene3D" id="3.40.50.360">
    <property type="match status" value="1"/>
</dbReference>
<dbReference type="InterPro" id="IPR029039">
    <property type="entry name" value="Flavoprotein-like_sf"/>
</dbReference>